<keyword evidence="1" id="KW-0812">Transmembrane</keyword>
<feature type="transmembrane region" description="Helical" evidence="1">
    <location>
        <begin position="14"/>
        <end position="33"/>
    </location>
</feature>
<gene>
    <name evidence="2" type="ORF">E2C01_033228</name>
</gene>
<comment type="caution">
    <text evidence="2">The sequence shown here is derived from an EMBL/GenBank/DDBJ whole genome shotgun (WGS) entry which is preliminary data.</text>
</comment>
<keyword evidence="1" id="KW-1133">Transmembrane helix</keyword>
<organism evidence="2 3">
    <name type="scientific">Portunus trituberculatus</name>
    <name type="common">Swimming crab</name>
    <name type="synonym">Neptunus trituberculatus</name>
    <dbReference type="NCBI Taxonomy" id="210409"/>
    <lineage>
        <taxon>Eukaryota</taxon>
        <taxon>Metazoa</taxon>
        <taxon>Ecdysozoa</taxon>
        <taxon>Arthropoda</taxon>
        <taxon>Crustacea</taxon>
        <taxon>Multicrustacea</taxon>
        <taxon>Malacostraca</taxon>
        <taxon>Eumalacostraca</taxon>
        <taxon>Eucarida</taxon>
        <taxon>Decapoda</taxon>
        <taxon>Pleocyemata</taxon>
        <taxon>Brachyura</taxon>
        <taxon>Eubrachyura</taxon>
        <taxon>Portunoidea</taxon>
        <taxon>Portunidae</taxon>
        <taxon>Portuninae</taxon>
        <taxon>Portunus</taxon>
    </lineage>
</organism>
<evidence type="ECO:0000313" key="2">
    <source>
        <dbReference type="EMBL" id="MPC39683.1"/>
    </source>
</evidence>
<protein>
    <submittedName>
        <fullName evidence="2">Uncharacterized protein</fullName>
    </submittedName>
</protein>
<accession>A0A5B7F3M5</accession>
<dbReference type="Proteomes" id="UP000324222">
    <property type="component" value="Unassembled WGS sequence"/>
</dbReference>
<sequence>MYSVSGDTAAAHEVGWHVLVVVVVVVVVMMVVVEGWSGGVRLWTMAVLLATHTPWGRKILRQIRLYWRI</sequence>
<reference evidence="2 3" key="1">
    <citation type="submission" date="2019-05" db="EMBL/GenBank/DDBJ databases">
        <title>Another draft genome of Portunus trituberculatus and its Hox gene families provides insights of decapod evolution.</title>
        <authorList>
            <person name="Jeong J.-H."/>
            <person name="Song I."/>
            <person name="Kim S."/>
            <person name="Choi T."/>
            <person name="Kim D."/>
            <person name="Ryu S."/>
            <person name="Kim W."/>
        </authorList>
    </citation>
    <scope>NUCLEOTIDE SEQUENCE [LARGE SCALE GENOMIC DNA]</scope>
    <source>
        <tissue evidence="2">Muscle</tissue>
    </source>
</reference>
<name>A0A5B7F3M5_PORTR</name>
<dbReference type="AlphaFoldDB" id="A0A5B7F3M5"/>
<keyword evidence="3" id="KW-1185">Reference proteome</keyword>
<proteinExistence type="predicted"/>
<keyword evidence="1" id="KW-0472">Membrane</keyword>
<dbReference type="EMBL" id="VSRR010004440">
    <property type="protein sequence ID" value="MPC39683.1"/>
    <property type="molecule type" value="Genomic_DNA"/>
</dbReference>
<evidence type="ECO:0000313" key="3">
    <source>
        <dbReference type="Proteomes" id="UP000324222"/>
    </source>
</evidence>
<evidence type="ECO:0000256" key="1">
    <source>
        <dbReference type="SAM" id="Phobius"/>
    </source>
</evidence>